<evidence type="ECO:0000259" key="4">
    <source>
        <dbReference type="Pfam" id="PF00881"/>
    </source>
</evidence>
<reference evidence="5 6" key="1">
    <citation type="submission" date="2019-04" db="EMBL/GenBank/DDBJ databases">
        <title>Draft genome sequences for three unisolated Alnus-infective Frankia Sp+ strains, AgTrS, AiOr and AvVan, the first sequenced Frankia strains able to sporulate in-planta.</title>
        <authorList>
            <person name="Bethencourt L."/>
            <person name="Vautrin F."/>
            <person name="Taib N."/>
            <person name="Dubost A."/>
            <person name="Castro-Garcia L."/>
            <person name="Imbaud O."/>
            <person name="Abrouk D."/>
            <person name="Fournier P."/>
            <person name="Briolay J."/>
            <person name="Nguyen A."/>
            <person name="Normand P."/>
            <person name="Fernandez M.P."/>
            <person name="Brochier-Armanet C."/>
            <person name="Herrera-Belaroussi A."/>
        </authorList>
    </citation>
    <scope>NUCLEOTIDE SEQUENCE [LARGE SCALE GENOMIC DNA]</scope>
    <source>
        <strain evidence="5 6">AvVan</strain>
    </source>
</reference>
<dbReference type="Pfam" id="PF00881">
    <property type="entry name" value="Nitroreductase"/>
    <property type="match status" value="1"/>
</dbReference>
<comment type="caution">
    <text evidence="5">The sequence shown here is derived from an EMBL/GenBank/DDBJ whole genome shotgun (WGS) entry which is preliminary data.</text>
</comment>
<evidence type="ECO:0000256" key="3">
    <source>
        <dbReference type="ARBA" id="ARBA00023002"/>
    </source>
</evidence>
<dbReference type="AlphaFoldDB" id="A0A4S5ES35"/>
<dbReference type="SUPFAM" id="SSF55469">
    <property type="entry name" value="FMN-dependent nitroreductase-like"/>
    <property type="match status" value="1"/>
</dbReference>
<proteinExistence type="predicted"/>
<name>A0A4S5ES35_9ACTN</name>
<dbReference type="Gene3D" id="3.40.109.10">
    <property type="entry name" value="NADH Oxidase"/>
    <property type="match status" value="1"/>
</dbReference>
<dbReference type="GO" id="GO:0016491">
    <property type="term" value="F:oxidoreductase activity"/>
    <property type="evidence" value="ECO:0007669"/>
    <property type="project" value="UniProtKB-KW"/>
</dbReference>
<feature type="domain" description="Nitroreductase" evidence="4">
    <location>
        <begin position="10"/>
        <end position="182"/>
    </location>
</feature>
<gene>
    <name evidence="5" type="ORF">E7Y31_06925</name>
</gene>
<accession>A0A4S5ES35</accession>
<keyword evidence="6" id="KW-1185">Reference proteome</keyword>
<dbReference type="OrthoDB" id="9798230at2"/>
<evidence type="ECO:0000256" key="2">
    <source>
        <dbReference type="ARBA" id="ARBA00022643"/>
    </source>
</evidence>
<sequence length="226" mass="24467">MDVREALYTTRTMRRVKPDPIPLSVQERIMDAAVRAPNGGNLQKWRFILVDSPEVKAVLGPLYRDAVARGLQGYYGDAAAIADGTPDTEEAVLARRMVRSANWLADNFEHVPLFLFALIPATKSVGSVFPAVWSAMLAARAEGVGASLTTMLGVGHGLETLAALGVPFEENWINACCVSFGYPTGRWAVARREPPQSVTYRNRWLAPSGFLGTGPLWPDGAPAQAT</sequence>
<dbReference type="PANTHER" id="PTHR23026:SF90">
    <property type="entry name" value="IODOTYROSINE DEIODINASE 1"/>
    <property type="match status" value="1"/>
</dbReference>
<dbReference type="InterPro" id="IPR029479">
    <property type="entry name" value="Nitroreductase"/>
</dbReference>
<dbReference type="CDD" id="cd02062">
    <property type="entry name" value="Nitro_FMN_reductase"/>
    <property type="match status" value="1"/>
</dbReference>
<dbReference type="PANTHER" id="PTHR23026">
    <property type="entry name" value="NADPH NITROREDUCTASE"/>
    <property type="match status" value="1"/>
</dbReference>
<evidence type="ECO:0000313" key="5">
    <source>
        <dbReference type="EMBL" id="THJ75196.1"/>
    </source>
</evidence>
<keyword evidence="3" id="KW-0560">Oxidoreductase</keyword>
<keyword evidence="2" id="KW-0288">FMN</keyword>
<organism evidence="5 6">
    <name type="scientific">Candidatus Frankia alpina</name>
    <dbReference type="NCBI Taxonomy" id="2699483"/>
    <lineage>
        <taxon>Bacteria</taxon>
        <taxon>Bacillati</taxon>
        <taxon>Actinomycetota</taxon>
        <taxon>Actinomycetes</taxon>
        <taxon>Frankiales</taxon>
        <taxon>Frankiaceae</taxon>
        <taxon>Frankia</taxon>
    </lineage>
</organism>
<keyword evidence="1" id="KW-0285">Flavoprotein</keyword>
<dbReference type="InterPro" id="IPR000415">
    <property type="entry name" value="Nitroreductase-like"/>
</dbReference>
<evidence type="ECO:0000313" key="6">
    <source>
        <dbReference type="Proteomes" id="UP000305282"/>
    </source>
</evidence>
<dbReference type="RefSeq" id="WP_136447446.1">
    <property type="nucleotide sequence ID" value="NZ_SSXH01000110.1"/>
</dbReference>
<protein>
    <submittedName>
        <fullName evidence="5">Nitroreductase family protein</fullName>
    </submittedName>
</protein>
<evidence type="ECO:0000256" key="1">
    <source>
        <dbReference type="ARBA" id="ARBA00022630"/>
    </source>
</evidence>
<dbReference type="Proteomes" id="UP000305282">
    <property type="component" value="Unassembled WGS sequence"/>
</dbReference>
<dbReference type="EMBL" id="SSXH01000110">
    <property type="protein sequence ID" value="THJ75196.1"/>
    <property type="molecule type" value="Genomic_DNA"/>
</dbReference>
<dbReference type="InterPro" id="IPR050627">
    <property type="entry name" value="Nitroreductase/BluB"/>
</dbReference>